<evidence type="ECO:0000313" key="2">
    <source>
        <dbReference type="Proteomes" id="UP000807825"/>
    </source>
</evidence>
<evidence type="ECO:0008006" key="3">
    <source>
        <dbReference type="Google" id="ProtNLM"/>
    </source>
</evidence>
<dbReference type="InterPro" id="IPR029069">
    <property type="entry name" value="HotDog_dom_sf"/>
</dbReference>
<sequence length="268" mass="30272">MIQSEWRGFKIDRGHLKRFKDACRLAPSDTMPLVFPLVFTFPLHVSIVCHSQFPLLYVRMMQIWNHVIQHRPVDVKETMDIGCTIVGQRISAKGLEMDVHTVLEAAGDAAWESIHTYFFPGSFGPPDQPSPLSELPVLPDNSVEKTWKMPSRGGFCFGLMAGDYNGIHYFPHYARRMGFRRDFAHAQLNVALCLRHLPAFEESEPVSLDVALKGPVYYGSSVTMKHSDDGKGHRFDLYCEDNPRPCISGSLSAVEPDFDSMYDFLSGL</sequence>
<reference evidence="1" key="1">
    <citation type="submission" date="2020-07" db="EMBL/GenBank/DDBJ databases">
        <title>Huge and variable diversity of episymbiotic CPR bacteria and DPANN archaea in groundwater ecosystems.</title>
        <authorList>
            <person name="He C.Y."/>
            <person name="Keren R."/>
            <person name="Whittaker M."/>
            <person name="Farag I.F."/>
            <person name="Doudna J."/>
            <person name="Cate J.H.D."/>
            <person name="Banfield J.F."/>
        </authorList>
    </citation>
    <scope>NUCLEOTIDE SEQUENCE</scope>
    <source>
        <strain evidence="1">NC_groundwater_1664_Pr3_B-0.1um_52_9</strain>
    </source>
</reference>
<dbReference type="AlphaFoldDB" id="A0A9D6V2D6"/>
<dbReference type="Proteomes" id="UP000807825">
    <property type="component" value="Unassembled WGS sequence"/>
</dbReference>
<dbReference type="PANTHER" id="PTHR43841">
    <property type="entry name" value="3-HYDROXYACYL-THIOESTER DEHYDRATASE HTDX-RELATED"/>
    <property type="match status" value="1"/>
</dbReference>
<proteinExistence type="predicted"/>
<accession>A0A9D6V2D6</accession>
<evidence type="ECO:0000313" key="1">
    <source>
        <dbReference type="EMBL" id="MBI5250820.1"/>
    </source>
</evidence>
<dbReference type="Gene3D" id="3.10.129.10">
    <property type="entry name" value="Hotdog Thioesterase"/>
    <property type="match status" value="1"/>
</dbReference>
<comment type="caution">
    <text evidence="1">The sequence shown here is derived from an EMBL/GenBank/DDBJ whole genome shotgun (WGS) entry which is preliminary data.</text>
</comment>
<dbReference type="PANTHER" id="PTHR43841:SF1">
    <property type="entry name" value="3-HYDROXYACYL-THIOESTER DEHYDRATASE X"/>
    <property type="match status" value="1"/>
</dbReference>
<organism evidence="1 2">
    <name type="scientific">Desulfomonile tiedjei</name>
    <dbReference type="NCBI Taxonomy" id="2358"/>
    <lineage>
        <taxon>Bacteria</taxon>
        <taxon>Pseudomonadati</taxon>
        <taxon>Thermodesulfobacteriota</taxon>
        <taxon>Desulfomonilia</taxon>
        <taxon>Desulfomonilales</taxon>
        <taxon>Desulfomonilaceae</taxon>
        <taxon>Desulfomonile</taxon>
    </lineage>
</organism>
<gene>
    <name evidence="1" type="ORF">HY912_15125</name>
</gene>
<dbReference type="SUPFAM" id="SSF54637">
    <property type="entry name" value="Thioesterase/thiol ester dehydrase-isomerase"/>
    <property type="match status" value="1"/>
</dbReference>
<name>A0A9D6V2D6_9BACT</name>
<dbReference type="EMBL" id="JACRDE010000394">
    <property type="protein sequence ID" value="MBI5250820.1"/>
    <property type="molecule type" value="Genomic_DNA"/>
</dbReference>
<protein>
    <recommendedName>
        <fullName evidence="3">MaoC-like domain-containing protein</fullName>
    </recommendedName>
</protein>